<comment type="caution">
    <text evidence="2">The sequence shown here is derived from an EMBL/GenBank/DDBJ whole genome shotgun (WGS) entry which is preliminary data.</text>
</comment>
<keyword evidence="3" id="KW-1185">Reference proteome</keyword>
<dbReference type="EMBL" id="JASEJX010000012">
    <property type="protein sequence ID" value="KAK4518879.1"/>
    <property type="molecule type" value="Genomic_DNA"/>
</dbReference>
<sequence>MLAVLRRHRGHINDDTFHAWVLVDEVLKRSANALIDNVIKVSSNTSKVTICTCLHSFSTVSTSAVCPSLEPKQNSSEMFKLAQSTDKGPQKVASASSPQSKTNLHWAKSTKDST</sequence>
<accession>A0AAN7DLN2</accession>
<evidence type="ECO:0000256" key="1">
    <source>
        <dbReference type="SAM" id="MobiDB-lite"/>
    </source>
</evidence>
<evidence type="ECO:0000313" key="2">
    <source>
        <dbReference type="EMBL" id="KAK4518879.1"/>
    </source>
</evidence>
<feature type="region of interest" description="Disordered" evidence="1">
    <location>
        <begin position="76"/>
        <end position="114"/>
    </location>
</feature>
<feature type="compositionally biased region" description="Polar residues" evidence="1">
    <location>
        <begin position="76"/>
        <end position="103"/>
    </location>
</feature>
<gene>
    <name evidence="2" type="ORF">ATC70_009104</name>
</gene>
<organism evidence="2 3">
    <name type="scientific">Mucor velutinosus</name>
    <dbReference type="NCBI Taxonomy" id="708070"/>
    <lineage>
        <taxon>Eukaryota</taxon>
        <taxon>Fungi</taxon>
        <taxon>Fungi incertae sedis</taxon>
        <taxon>Mucoromycota</taxon>
        <taxon>Mucoromycotina</taxon>
        <taxon>Mucoromycetes</taxon>
        <taxon>Mucorales</taxon>
        <taxon>Mucorineae</taxon>
        <taxon>Mucoraceae</taxon>
        <taxon>Mucor</taxon>
    </lineage>
</organism>
<dbReference type="AlphaFoldDB" id="A0AAN7DLN2"/>
<evidence type="ECO:0000313" key="3">
    <source>
        <dbReference type="Proteomes" id="UP001304243"/>
    </source>
</evidence>
<dbReference type="RefSeq" id="XP_064685545.1">
    <property type="nucleotide sequence ID" value="XM_064828343.1"/>
</dbReference>
<proteinExistence type="predicted"/>
<name>A0AAN7DLN2_9FUNG</name>
<protein>
    <submittedName>
        <fullName evidence="2">Uncharacterized protein</fullName>
    </submittedName>
</protein>
<reference evidence="2 3" key="1">
    <citation type="submission" date="2022-11" db="EMBL/GenBank/DDBJ databases">
        <title>Mucor velutinosus strain NIH1002 WGS.</title>
        <authorList>
            <person name="Subramanian P."/>
            <person name="Mullikin J.C."/>
            <person name="Segre J.A."/>
            <person name="Zelazny A.M."/>
        </authorList>
    </citation>
    <scope>NUCLEOTIDE SEQUENCE [LARGE SCALE GENOMIC DNA]</scope>
    <source>
        <strain evidence="2 3">NIH1002</strain>
    </source>
</reference>
<dbReference type="GeneID" id="89952790"/>
<dbReference type="Proteomes" id="UP001304243">
    <property type="component" value="Unassembled WGS sequence"/>
</dbReference>